<comment type="caution">
    <text evidence="2">The sequence shown here is derived from an EMBL/GenBank/DDBJ whole genome shotgun (WGS) entry which is preliminary data.</text>
</comment>
<dbReference type="OrthoDB" id="5292899at2"/>
<dbReference type="RefSeq" id="WP_150900705.1">
    <property type="nucleotide sequence ID" value="NZ_WAAU01000028.1"/>
</dbReference>
<dbReference type="AlphaFoldDB" id="A0A7J5AAP0"/>
<name>A0A7J5AAP0_9FLAO</name>
<sequence>MKKIISSLLICATIGSLVSCKSEAKKEAPAKPEVKVEKKAAFVLQDADNLINWTAYKTTSKTPVNGQFKKVTITSNGEGNTAKEAINNAEFSIPVSSIFTKDSSRDFKIKKFFFAVMDKTELLSGKLVLENDSIGYSDLTMNGVTKKLPFKYSINGKNFSLSGVMKITDWKAEKALASLNEACKDLHKGEDGVSKTWDEVAINITSTFK</sequence>
<dbReference type="Pfam" id="PF04264">
    <property type="entry name" value="YceI"/>
    <property type="match status" value="1"/>
</dbReference>
<dbReference type="PROSITE" id="PS51257">
    <property type="entry name" value="PROKAR_LIPOPROTEIN"/>
    <property type="match status" value="1"/>
</dbReference>
<dbReference type="EMBL" id="WAAU01000028">
    <property type="protein sequence ID" value="KAB1154622.1"/>
    <property type="molecule type" value="Genomic_DNA"/>
</dbReference>
<dbReference type="SUPFAM" id="SSF101874">
    <property type="entry name" value="YceI-like"/>
    <property type="match status" value="1"/>
</dbReference>
<feature type="domain" description="Lipid/polyisoprenoid-binding YceI-like" evidence="1">
    <location>
        <begin position="50"/>
        <end position="206"/>
    </location>
</feature>
<dbReference type="InterPro" id="IPR007372">
    <property type="entry name" value="Lipid/polyisoprenoid-bd_YceI"/>
</dbReference>
<keyword evidence="3" id="KW-1185">Reference proteome</keyword>
<proteinExistence type="predicted"/>
<dbReference type="InterPro" id="IPR036761">
    <property type="entry name" value="TTHA0802/YceI-like_sf"/>
</dbReference>
<accession>A0A7J5AAP0</accession>
<gene>
    <name evidence="2" type="ORF">F7018_13930</name>
</gene>
<evidence type="ECO:0000313" key="3">
    <source>
        <dbReference type="Proteomes" id="UP000467305"/>
    </source>
</evidence>
<dbReference type="Proteomes" id="UP000467305">
    <property type="component" value="Unassembled WGS sequence"/>
</dbReference>
<evidence type="ECO:0000313" key="2">
    <source>
        <dbReference type="EMBL" id="KAB1154622.1"/>
    </source>
</evidence>
<protein>
    <submittedName>
        <fullName evidence="2">YceI family protein</fullName>
    </submittedName>
</protein>
<organism evidence="2 3">
    <name type="scientific">Tenacibaculum aiptasiae</name>
    <dbReference type="NCBI Taxonomy" id="426481"/>
    <lineage>
        <taxon>Bacteria</taxon>
        <taxon>Pseudomonadati</taxon>
        <taxon>Bacteroidota</taxon>
        <taxon>Flavobacteriia</taxon>
        <taxon>Flavobacteriales</taxon>
        <taxon>Flavobacteriaceae</taxon>
        <taxon>Tenacibaculum</taxon>
    </lineage>
</organism>
<dbReference type="Gene3D" id="2.40.128.110">
    <property type="entry name" value="Lipid/polyisoprenoid-binding, YceI-like"/>
    <property type="match status" value="1"/>
</dbReference>
<reference evidence="2 3" key="1">
    <citation type="submission" date="2019-09" db="EMBL/GenBank/DDBJ databases">
        <authorList>
            <person name="Cao W.R."/>
        </authorList>
    </citation>
    <scope>NUCLEOTIDE SEQUENCE [LARGE SCALE GENOMIC DNA]</scope>
    <source>
        <strain evidence="3">a4</strain>
    </source>
</reference>
<evidence type="ECO:0000259" key="1">
    <source>
        <dbReference type="Pfam" id="PF04264"/>
    </source>
</evidence>